<protein>
    <submittedName>
        <fullName evidence="2">DUF3611 family protein</fullName>
    </submittedName>
</protein>
<evidence type="ECO:0000256" key="1">
    <source>
        <dbReference type="SAM" id="Phobius"/>
    </source>
</evidence>
<keyword evidence="3" id="KW-1185">Reference proteome</keyword>
<evidence type="ECO:0000313" key="2">
    <source>
        <dbReference type="EMBL" id="MCJ2544597.1"/>
    </source>
</evidence>
<dbReference type="RefSeq" id="WP_244353342.1">
    <property type="nucleotide sequence ID" value="NZ_JAFIRA010000087.1"/>
</dbReference>
<organism evidence="2 3">
    <name type="scientific">Thermostichus vulcanus str. 'Rupite'</name>
    <dbReference type="NCBI Taxonomy" id="2813851"/>
    <lineage>
        <taxon>Bacteria</taxon>
        <taxon>Bacillati</taxon>
        <taxon>Cyanobacteriota</taxon>
        <taxon>Cyanophyceae</taxon>
        <taxon>Thermostichales</taxon>
        <taxon>Thermostichaceae</taxon>
        <taxon>Thermostichus</taxon>
    </lineage>
</organism>
<reference evidence="2" key="1">
    <citation type="submission" date="2021-02" db="EMBL/GenBank/DDBJ databases">
        <title>The CRISPR/cas machinery reduction and long-range gene transfer in the hot spring cyanobacterium Synechococcus.</title>
        <authorList>
            <person name="Dvorak P."/>
            <person name="Jahodarova E."/>
            <person name="Hasler P."/>
            <person name="Poulickova A."/>
        </authorList>
    </citation>
    <scope>NUCLEOTIDE SEQUENCE</scope>
    <source>
        <strain evidence="2">Rupite</strain>
    </source>
</reference>
<keyword evidence="1" id="KW-0472">Membrane</keyword>
<evidence type="ECO:0000313" key="3">
    <source>
        <dbReference type="Proteomes" id="UP000830835"/>
    </source>
</evidence>
<proteinExistence type="predicted"/>
<feature type="transmembrane region" description="Helical" evidence="1">
    <location>
        <begin position="26"/>
        <end position="48"/>
    </location>
</feature>
<dbReference type="Proteomes" id="UP000830835">
    <property type="component" value="Unassembled WGS sequence"/>
</dbReference>
<comment type="caution">
    <text evidence="2">The sequence shown here is derived from an EMBL/GenBank/DDBJ whole genome shotgun (WGS) entry which is preliminary data.</text>
</comment>
<sequence>MNEPMSPSVRAAVERMKSRLRLTRRFGFWFQAVLGAAALLLWVGFLIGQNTVYRDDSAGAILAFWFTLFTLLTLAAGLFFNWRYLLHADRRQVSADSLSQLDLPKQLQLVTYISLIGAFLALIGMEAQVGELLARMFSRTQANQVTGVLLLAANINVTFAHFVCLAGVLWITGTLDREP</sequence>
<dbReference type="InterPro" id="IPR022051">
    <property type="entry name" value="DUF3611"/>
</dbReference>
<accession>A0ABT0CFN6</accession>
<dbReference type="EMBL" id="JAFIRA010000087">
    <property type="protein sequence ID" value="MCJ2544597.1"/>
    <property type="molecule type" value="Genomic_DNA"/>
</dbReference>
<dbReference type="Pfam" id="PF12263">
    <property type="entry name" value="DUF3611"/>
    <property type="match status" value="1"/>
</dbReference>
<keyword evidence="1" id="KW-1133">Transmembrane helix</keyword>
<feature type="transmembrane region" description="Helical" evidence="1">
    <location>
        <begin position="145"/>
        <end position="171"/>
    </location>
</feature>
<feature type="transmembrane region" description="Helical" evidence="1">
    <location>
        <begin position="107"/>
        <end position="125"/>
    </location>
</feature>
<keyword evidence="1" id="KW-0812">Transmembrane</keyword>
<name>A0ABT0CFN6_THEVL</name>
<feature type="transmembrane region" description="Helical" evidence="1">
    <location>
        <begin position="60"/>
        <end position="86"/>
    </location>
</feature>
<gene>
    <name evidence="2" type="ORF">JX360_17105</name>
</gene>